<proteinExistence type="predicted"/>
<evidence type="ECO:0000259" key="3">
    <source>
        <dbReference type="Pfam" id="PF06761"/>
    </source>
</evidence>
<dbReference type="InterPro" id="IPR017731">
    <property type="entry name" value="TssM1-like"/>
</dbReference>
<sequence length="1189" mass="129437">MNKWLFIALVVLGLLAFSAVVWFAGPMLAIMGVAPFEPVWVRLVIILAVVGLVGLFYGWRLWRSARAAKKLEEGIVAAGESEGDAKLLSERMSDALKTLRTSTGKGDFLYSLPWYVIIGPPGAGKTTALVNSGLKFPLAGDGGAAAISGTGGTRYCDWWFTEEAVMIDTAGRYTTQDSDASADKKSWLSFLELLKRYRPKQPINGVIVAISLEDIMKLTATELAAHTNAIRQRLIDINKELKIDFPVYALFTKADLVSGFDEYFGNFTEARRRVVWGATFETEDRKKNMIGSVPAEFDALTTRLTEELPDRLHEEPDPVSRIALYGFPAQFAMLKDRVYEFLAQIFEPNRYQVSANLRGFYFSSGTQEGTPIDQVLGAMDRSFGSSGERFQHLSGRGKSYFLHDLFKKVIFSETGWVSVDMRALRTSQALRYGTLGLVGVATVALLGLWGWSFVNNRSLIADTEQFVSDYRVNAGELLTAATVSDSDPMTVLPTLDLIRNNPVGFAQAGQPVPTGETFGLSQRDRLVAASRETYRQALERLLRSRLILRLERQLETTLNDPMAAYAALKAYMMLGGKAPQTDDEFVVAWMMEDWERNLYPGPQNRAAREALAEHVRAMLILDSGRQPSFELNGLLVDAAQRTLTRLSLADQAYAYLKSLRPAVPLEDFNFSLRSGPETALVFETADGSSFADLTIPALFTYRGFHEHFLAELSLIADELAKEQWVRGEIGAAMVGEEQFGQLGPQLLALYSREFVDTWNAALDNVKLKTMPGDKPDYIPLSVASNKATSPIKALVEAVVAETALTREEPAPEGGQAVEGAAADATALAQQALTGRTSGLTRIGIDLALKSGARAGDTSTAAAQQVPGANVEAQFRDFAVLLDGSPAPVDVLLDSLNEVYRNLLVGTLNPSQAQQATSAVQLQLANLSMSASRLPGPLQRMVSGAVADLEGDAAGTSLSQLNQELGSTVTRLCQQLTSNLYPFSPGSQRDLPMADFARLFAPNGVMDRFFAENLAPLADMSGEVWTWKQDTALGRELSNAALREFQRAAEIRDAFFPPNSSAPSVTLTVSHLALHAAAQVALLDINGRIIQTQQVGNVPATIEWPGSSGTGAVQVTILPELPGRQSNAVIQGPWALMRLIQSGSVSRNGDTLRVQFVIGGRDVAYNIQVGTVFNPFFLPALSEFSCPTGL</sequence>
<feature type="transmembrane region" description="Helical" evidence="1">
    <location>
        <begin position="429"/>
        <end position="451"/>
    </location>
</feature>
<accession>A0ABQ5WD75</accession>
<evidence type="ECO:0000259" key="2">
    <source>
        <dbReference type="Pfam" id="PF06744"/>
    </source>
</evidence>
<dbReference type="InterPro" id="IPR053156">
    <property type="entry name" value="T6SS_TssM-like"/>
</dbReference>
<dbReference type="Pfam" id="PF06744">
    <property type="entry name" value="IcmF_C"/>
    <property type="match status" value="1"/>
</dbReference>
<dbReference type="InterPro" id="IPR025743">
    <property type="entry name" value="TssM1_N"/>
</dbReference>
<dbReference type="PANTHER" id="PTHR36153:SF1">
    <property type="entry name" value="TYPE VI SECRETION SYSTEM COMPONENT TSSM1"/>
    <property type="match status" value="1"/>
</dbReference>
<dbReference type="Pfam" id="PF14331">
    <property type="entry name" value="IcmF-related_N"/>
    <property type="match status" value="1"/>
</dbReference>
<dbReference type="InterPro" id="IPR010623">
    <property type="entry name" value="IcmF_C"/>
</dbReference>
<feature type="domain" description="Type VI secretion system IcmF C-terminal" evidence="2">
    <location>
        <begin position="1068"/>
        <end position="1169"/>
    </location>
</feature>
<name>A0ABQ5WD75_9HYPH</name>
<dbReference type="SUPFAM" id="SSF52540">
    <property type="entry name" value="P-loop containing nucleoside triphosphate hydrolases"/>
    <property type="match status" value="1"/>
</dbReference>
<evidence type="ECO:0000313" key="6">
    <source>
        <dbReference type="Proteomes" id="UP001156691"/>
    </source>
</evidence>
<dbReference type="Proteomes" id="UP001156691">
    <property type="component" value="Unassembled WGS sequence"/>
</dbReference>
<dbReference type="RefSeq" id="WP_284343437.1">
    <property type="nucleotide sequence ID" value="NZ_BSNS01000028.1"/>
</dbReference>
<evidence type="ECO:0000256" key="1">
    <source>
        <dbReference type="SAM" id="Phobius"/>
    </source>
</evidence>
<reference evidence="6" key="1">
    <citation type="journal article" date="2019" name="Int. J. Syst. Evol. Microbiol.">
        <title>The Global Catalogue of Microorganisms (GCM) 10K type strain sequencing project: providing services to taxonomists for standard genome sequencing and annotation.</title>
        <authorList>
            <consortium name="The Broad Institute Genomics Platform"/>
            <consortium name="The Broad Institute Genome Sequencing Center for Infectious Disease"/>
            <person name="Wu L."/>
            <person name="Ma J."/>
        </authorList>
    </citation>
    <scope>NUCLEOTIDE SEQUENCE [LARGE SCALE GENOMIC DNA]</scope>
    <source>
        <strain evidence="6">NBRC 112416</strain>
    </source>
</reference>
<dbReference type="EMBL" id="BSNS01000028">
    <property type="protein sequence ID" value="GLQ58044.1"/>
    <property type="molecule type" value="Genomic_DNA"/>
</dbReference>
<dbReference type="PANTHER" id="PTHR36153">
    <property type="entry name" value="INNER MEMBRANE PROTEIN-RELATED"/>
    <property type="match status" value="1"/>
</dbReference>
<keyword evidence="1" id="KW-1133">Transmembrane helix</keyword>
<organism evidence="5 6">
    <name type="scientific">Devosia nitrariae</name>
    <dbReference type="NCBI Taxonomy" id="2071872"/>
    <lineage>
        <taxon>Bacteria</taxon>
        <taxon>Pseudomonadati</taxon>
        <taxon>Pseudomonadota</taxon>
        <taxon>Alphaproteobacteria</taxon>
        <taxon>Hyphomicrobiales</taxon>
        <taxon>Devosiaceae</taxon>
        <taxon>Devosia</taxon>
    </lineage>
</organism>
<evidence type="ECO:0000313" key="5">
    <source>
        <dbReference type="EMBL" id="GLQ58044.1"/>
    </source>
</evidence>
<comment type="caution">
    <text evidence="5">The sequence shown here is derived from an EMBL/GenBank/DDBJ whole genome shotgun (WGS) entry which is preliminary data.</text>
</comment>
<feature type="transmembrane region" description="Helical" evidence="1">
    <location>
        <begin position="39"/>
        <end position="59"/>
    </location>
</feature>
<evidence type="ECO:0000259" key="4">
    <source>
        <dbReference type="Pfam" id="PF14331"/>
    </source>
</evidence>
<keyword evidence="1" id="KW-0472">Membrane</keyword>
<feature type="domain" description="IcmF-related" evidence="3">
    <location>
        <begin position="492"/>
        <end position="802"/>
    </location>
</feature>
<keyword evidence="6" id="KW-1185">Reference proteome</keyword>
<protein>
    <submittedName>
        <fullName evidence="5">Type VI secretion protein</fullName>
    </submittedName>
</protein>
<dbReference type="InterPro" id="IPR009612">
    <property type="entry name" value="IcmF-rel"/>
</dbReference>
<feature type="domain" description="Type VI secretion system component TssM1 N-terminal" evidence="4">
    <location>
        <begin position="181"/>
        <end position="436"/>
    </location>
</feature>
<dbReference type="InterPro" id="IPR027417">
    <property type="entry name" value="P-loop_NTPase"/>
</dbReference>
<gene>
    <name evidence="5" type="ORF">GCM10010862_53030</name>
</gene>
<dbReference type="NCBIfam" id="TIGR03348">
    <property type="entry name" value="VI_IcmF"/>
    <property type="match status" value="1"/>
</dbReference>
<dbReference type="Pfam" id="PF06761">
    <property type="entry name" value="IcmF-related"/>
    <property type="match status" value="1"/>
</dbReference>
<keyword evidence="1" id="KW-0812">Transmembrane</keyword>
<dbReference type="CDD" id="cd00882">
    <property type="entry name" value="Ras_like_GTPase"/>
    <property type="match status" value="1"/>
</dbReference>